<dbReference type="PANTHER" id="PTHR31779:SF5">
    <property type="entry name" value="ZN(II)2CYS6 TRANSCRIPTION FACTOR (EUROFUNG)"/>
    <property type="match status" value="1"/>
</dbReference>
<evidence type="ECO:0000256" key="6">
    <source>
        <dbReference type="ARBA" id="ARBA00023242"/>
    </source>
</evidence>
<dbReference type="AlphaFoldDB" id="A0A0D2HAF7"/>
<dbReference type="PANTHER" id="PTHR31779">
    <property type="entry name" value="2-NITROPROPANE DIOXYGENASE FAMILY, PUTATIVE (AFU_ORTHOLOGUE AFUA_2G17430)-RELATED"/>
    <property type="match status" value="1"/>
</dbReference>
<dbReference type="GO" id="GO:0003677">
    <property type="term" value="F:DNA binding"/>
    <property type="evidence" value="ECO:0007669"/>
    <property type="project" value="UniProtKB-KW"/>
</dbReference>
<dbReference type="HOGENOM" id="CLU_1440897_0_0_1"/>
<dbReference type="RefSeq" id="XP_016614564.1">
    <property type="nucleotide sequence ID" value="XM_016769191.1"/>
</dbReference>
<proteinExistence type="predicted"/>
<name>A0A0D2HAF7_CLAB1</name>
<keyword evidence="3" id="KW-0805">Transcription regulation</keyword>
<keyword evidence="5" id="KW-0804">Transcription</keyword>
<evidence type="ECO:0000256" key="5">
    <source>
        <dbReference type="ARBA" id="ARBA00023163"/>
    </source>
</evidence>
<evidence type="ECO:0000313" key="7">
    <source>
        <dbReference type="EMBL" id="KIW87895.1"/>
    </source>
</evidence>
<keyword evidence="6" id="KW-0539">Nucleus</keyword>
<dbReference type="GO" id="GO:0046872">
    <property type="term" value="F:metal ion binding"/>
    <property type="evidence" value="ECO:0007669"/>
    <property type="project" value="UniProtKB-KW"/>
</dbReference>
<protein>
    <submittedName>
        <fullName evidence="7">Uncharacterized protein</fullName>
    </submittedName>
</protein>
<sequence>MFQLSEVLDPSKPSEPSELENCLMQIAGFRITLNPLVLSQSNLCFALYRRLRLATTNVKNKLLEQVIAVGCKGLEASIRATRNNAPWWHVSNVPFQFACILLAMDTQESLLHVREAISTLRTVVNHFKTSIAQKALTTIEQLVRIAQNRKKQDIAVLQDCLGGGFTQEQEWQSSNNNGITRAEDDLPD</sequence>
<accession>A0A0D2HAF7</accession>
<keyword evidence="4" id="KW-0238">DNA-binding</keyword>
<dbReference type="EMBL" id="KN847001">
    <property type="protein sequence ID" value="KIW87895.1"/>
    <property type="molecule type" value="Genomic_DNA"/>
</dbReference>
<dbReference type="GO" id="GO:0009410">
    <property type="term" value="P:response to xenobiotic stimulus"/>
    <property type="evidence" value="ECO:0007669"/>
    <property type="project" value="TreeGrafter"/>
</dbReference>
<organism evidence="7 8">
    <name type="scientific">Cladophialophora bantiana (strain ATCC 10958 / CBS 173.52 / CDC B-1940 / NIH 8579)</name>
    <name type="common">Xylohypha bantiana</name>
    <dbReference type="NCBI Taxonomy" id="1442370"/>
    <lineage>
        <taxon>Eukaryota</taxon>
        <taxon>Fungi</taxon>
        <taxon>Dikarya</taxon>
        <taxon>Ascomycota</taxon>
        <taxon>Pezizomycotina</taxon>
        <taxon>Eurotiomycetes</taxon>
        <taxon>Chaetothyriomycetidae</taxon>
        <taxon>Chaetothyriales</taxon>
        <taxon>Herpotrichiellaceae</taxon>
        <taxon>Cladophialophora</taxon>
    </lineage>
</organism>
<evidence type="ECO:0000313" key="8">
    <source>
        <dbReference type="Proteomes" id="UP000053789"/>
    </source>
</evidence>
<dbReference type="VEuPathDB" id="FungiDB:Z519_11479"/>
<evidence type="ECO:0000256" key="4">
    <source>
        <dbReference type="ARBA" id="ARBA00023125"/>
    </source>
</evidence>
<evidence type="ECO:0000256" key="1">
    <source>
        <dbReference type="ARBA" id="ARBA00022723"/>
    </source>
</evidence>
<dbReference type="GeneID" id="27704407"/>
<evidence type="ECO:0000256" key="3">
    <source>
        <dbReference type="ARBA" id="ARBA00023015"/>
    </source>
</evidence>
<evidence type="ECO:0000256" key="2">
    <source>
        <dbReference type="ARBA" id="ARBA00022833"/>
    </source>
</evidence>
<dbReference type="InterPro" id="IPR052478">
    <property type="entry name" value="Metabolite_Synth_Reg"/>
</dbReference>
<reference evidence="7" key="1">
    <citation type="submission" date="2015-01" db="EMBL/GenBank/DDBJ databases">
        <title>The Genome Sequence of Cladophialophora bantiana CBS 173.52.</title>
        <authorList>
            <consortium name="The Broad Institute Genomics Platform"/>
            <person name="Cuomo C."/>
            <person name="de Hoog S."/>
            <person name="Gorbushina A."/>
            <person name="Stielow B."/>
            <person name="Teixiera M."/>
            <person name="Abouelleil A."/>
            <person name="Chapman S.B."/>
            <person name="Priest M."/>
            <person name="Young S.K."/>
            <person name="Wortman J."/>
            <person name="Nusbaum C."/>
            <person name="Birren B."/>
        </authorList>
    </citation>
    <scope>NUCLEOTIDE SEQUENCE [LARGE SCALE GENOMIC DNA]</scope>
    <source>
        <strain evidence="7">CBS 173.52</strain>
    </source>
</reference>
<dbReference type="OrthoDB" id="4064873at2759"/>
<keyword evidence="1" id="KW-0479">Metal-binding</keyword>
<dbReference type="GO" id="GO:0003700">
    <property type="term" value="F:DNA-binding transcription factor activity"/>
    <property type="evidence" value="ECO:0007669"/>
    <property type="project" value="TreeGrafter"/>
</dbReference>
<keyword evidence="8" id="KW-1185">Reference proteome</keyword>
<gene>
    <name evidence="7" type="ORF">Z519_11479</name>
</gene>
<dbReference type="Proteomes" id="UP000053789">
    <property type="component" value="Unassembled WGS sequence"/>
</dbReference>
<keyword evidence="2" id="KW-0862">Zinc</keyword>